<feature type="region of interest" description="Disordered" evidence="3">
    <location>
        <begin position="1"/>
        <end position="24"/>
    </location>
</feature>
<dbReference type="InterPro" id="IPR050109">
    <property type="entry name" value="HTH-type_TetR-like_transc_reg"/>
</dbReference>
<dbReference type="GO" id="GO:0003700">
    <property type="term" value="F:DNA-binding transcription factor activity"/>
    <property type="evidence" value="ECO:0007669"/>
    <property type="project" value="TreeGrafter"/>
</dbReference>
<sequence length="214" mass="24279">MTTSSASSQSHLSHEPKQDRSRATRDRILRSTISCLAESGWHGATMTLIAQEAGVSRGALQHHFPTREDLFLTAIDYMFEEREQAGLQAPRSQATPGDDFDHIVEKVLEYYASDVFKAALQIWCVAASEPALRERIRPLEDKFARGIYTETVRILNADVSDERTRRFIQTTLDLARGLGLADLLSDDSDRRKKIAQFWAAEMRTIKRLDPEEQV</sequence>
<feature type="compositionally biased region" description="Low complexity" evidence="3">
    <location>
        <begin position="1"/>
        <end position="11"/>
    </location>
</feature>
<evidence type="ECO:0000313" key="6">
    <source>
        <dbReference type="Proteomes" id="UP001224674"/>
    </source>
</evidence>
<dbReference type="Proteomes" id="UP001224674">
    <property type="component" value="Chromosome"/>
</dbReference>
<protein>
    <submittedName>
        <fullName evidence="5">TetR/AcrR family transcriptional regulator</fullName>
    </submittedName>
</protein>
<dbReference type="PANTHER" id="PTHR30055">
    <property type="entry name" value="HTH-TYPE TRANSCRIPTIONAL REGULATOR RUTR"/>
    <property type="match status" value="1"/>
</dbReference>
<organism evidence="5 6">
    <name type="scientific">Auritidibacter ignavus</name>
    <dbReference type="NCBI Taxonomy" id="678932"/>
    <lineage>
        <taxon>Bacteria</taxon>
        <taxon>Bacillati</taxon>
        <taxon>Actinomycetota</taxon>
        <taxon>Actinomycetes</taxon>
        <taxon>Micrococcales</taxon>
        <taxon>Micrococcaceae</taxon>
        <taxon>Auritidibacter</taxon>
    </lineage>
</organism>
<evidence type="ECO:0000256" key="1">
    <source>
        <dbReference type="ARBA" id="ARBA00023125"/>
    </source>
</evidence>
<evidence type="ECO:0000256" key="2">
    <source>
        <dbReference type="PROSITE-ProRule" id="PRU00335"/>
    </source>
</evidence>
<dbReference type="EMBL" id="CP122566">
    <property type="protein sequence ID" value="WGH93580.1"/>
    <property type="molecule type" value="Genomic_DNA"/>
</dbReference>
<accession>A0AAJ6AP95</accession>
<dbReference type="AlphaFoldDB" id="A0AAJ6AP95"/>
<keyword evidence="6" id="KW-1185">Reference proteome</keyword>
<dbReference type="Pfam" id="PF00440">
    <property type="entry name" value="TetR_N"/>
    <property type="match status" value="1"/>
</dbReference>
<dbReference type="RefSeq" id="WP_279675041.1">
    <property type="nucleotide sequence ID" value="NZ_CP122566.1"/>
</dbReference>
<dbReference type="PROSITE" id="PS50977">
    <property type="entry name" value="HTH_TETR_2"/>
    <property type="match status" value="1"/>
</dbReference>
<gene>
    <name evidence="5" type="ORF">QDX21_01885</name>
</gene>
<dbReference type="Gene3D" id="1.10.357.10">
    <property type="entry name" value="Tetracycline Repressor, domain 2"/>
    <property type="match status" value="1"/>
</dbReference>
<dbReference type="PRINTS" id="PR00455">
    <property type="entry name" value="HTHTETR"/>
</dbReference>
<dbReference type="SUPFAM" id="SSF46689">
    <property type="entry name" value="Homeodomain-like"/>
    <property type="match status" value="1"/>
</dbReference>
<evidence type="ECO:0000256" key="3">
    <source>
        <dbReference type="SAM" id="MobiDB-lite"/>
    </source>
</evidence>
<feature type="DNA-binding region" description="H-T-H motif" evidence="2">
    <location>
        <begin position="45"/>
        <end position="64"/>
    </location>
</feature>
<dbReference type="InterPro" id="IPR009057">
    <property type="entry name" value="Homeodomain-like_sf"/>
</dbReference>
<proteinExistence type="predicted"/>
<name>A0AAJ6AP95_9MICC</name>
<dbReference type="GO" id="GO:0000976">
    <property type="term" value="F:transcription cis-regulatory region binding"/>
    <property type="evidence" value="ECO:0007669"/>
    <property type="project" value="TreeGrafter"/>
</dbReference>
<reference evidence="5 6" key="1">
    <citation type="submission" date="2023-03" db="EMBL/GenBank/DDBJ databases">
        <title>Complete genome sequences of several Auritidibacter ignavus strains isolated from ear infections.</title>
        <authorList>
            <person name="Baehr T."/>
            <person name="Baumhoegger A.M."/>
        </authorList>
    </citation>
    <scope>NUCLEOTIDE SEQUENCE [LARGE SCALE GENOMIC DNA]</scope>
    <source>
        <strain evidence="5 6">BABAE-6</strain>
    </source>
</reference>
<feature type="compositionally biased region" description="Basic and acidic residues" evidence="3">
    <location>
        <begin position="12"/>
        <end position="24"/>
    </location>
</feature>
<dbReference type="PANTHER" id="PTHR30055:SF226">
    <property type="entry name" value="HTH-TYPE TRANSCRIPTIONAL REGULATOR PKSA"/>
    <property type="match status" value="1"/>
</dbReference>
<evidence type="ECO:0000313" key="5">
    <source>
        <dbReference type="EMBL" id="WGH93580.1"/>
    </source>
</evidence>
<dbReference type="InterPro" id="IPR001647">
    <property type="entry name" value="HTH_TetR"/>
</dbReference>
<feature type="domain" description="HTH tetR-type" evidence="4">
    <location>
        <begin position="22"/>
        <end position="82"/>
    </location>
</feature>
<keyword evidence="1 2" id="KW-0238">DNA-binding</keyword>
<evidence type="ECO:0000259" key="4">
    <source>
        <dbReference type="PROSITE" id="PS50977"/>
    </source>
</evidence>